<dbReference type="GO" id="GO:0000287">
    <property type="term" value="F:magnesium ion binding"/>
    <property type="evidence" value="ECO:0007669"/>
    <property type="project" value="UniProtKB-UniRule"/>
</dbReference>
<evidence type="ECO:0000256" key="5">
    <source>
        <dbReference type="ARBA" id="ARBA00022801"/>
    </source>
</evidence>
<keyword evidence="2 8" id="KW-0819">tRNA processing</keyword>
<evidence type="ECO:0000256" key="7">
    <source>
        <dbReference type="ARBA" id="ARBA00022842"/>
    </source>
</evidence>
<dbReference type="HOGENOM" id="CLU_082724_0_0_6"/>
<feature type="binding site" evidence="8">
    <location>
        <position position="29"/>
    </location>
    <ligand>
        <name>Mg(2+)</name>
        <dbReference type="ChEBI" id="CHEBI:18420"/>
        <label>2</label>
        <note>catalytic</note>
    </ligand>
</feature>
<dbReference type="InterPro" id="IPR013520">
    <property type="entry name" value="Ribonucl_H"/>
</dbReference>
<dbReference type="STRING" id="393595.ABO_0724"/>
<dbReference type="NCBIfam" id="TIGR01298">
    <property type="entry name" value="RNaseT"/>
    <property type="match status" value="1"/>
</dbReference>
<dbReference type="GO" id="GO:0045004">
    <property type="term" value="P:DNA replication proofreading"/>
    <property type="evidence" value="ECO:0007669"/>
    <property type="project" value="TreeGrafter"/>
</dbReference>
<feature type="binding site" evidence="8">
    <location>
        <position position="27"/>
    </location>
    <ligand>
        <name>Mg(2+)</name>
        <dbReference type="ChEBI" id="CHEBI:18420"/>
        <label>2</label>
        <note>catalytic</note>
    </ligand>
</feature>
<feature type="active site" description="Proton donor/acceptor" evidence="8">
    <location>
        <position position="185"/>
    </location>
</feature>
<dbReference type="Gene3D" id="3.30.420.10">
    <property type="entry name" value="Ribonuclease H-like superfamily/Ribonuclease H"/>
    <property type="match status" value="1"/>
</dbReference>
<dbReference type="AlphaFoldDB" id="Q0VRM6"/>
<keyword evidence="6 8" id="KW-0269">Exonuclease</keyword>
<dbReference type="SUPFAM" id="SSF53098">
    <property type="entry name" value="Ribonuclease H-like"/>
    <property type="match status" value="1"/>
</dbReference>
<sequence length="228" mass="24824">MFDGVIMSDQHPSLALRFRGFLPVVIDVETGGFNSQTDALLEIAAVLIEMDAQGNLRPSTRIQFHVDPFPGANLEQAALDFTGIDPNNPLRGAVPEETALKGVFDPVRKAIKQHACSRAVLVGHNSFFDQGFLNAATDRTDIKRNPFHPFSSFDTATLAGLVYGQTVLAKACEAAGIRFSQREAHSALYDATRTAELFCSMVNRFKTLGGWPPPPAKTIPPTLARELD</sequence>
<dbReference type="CDD" id="cd06134">
    <property type="entry name" value="RNaseT"/>
    <property type="match status" value="1"/>
</dbReference>
<evidence type="ECO:0000259" key="9">
    <source>
        <dbReference type="SMART" id="SM00479"/>
    </source>
</evidence>
<keyword evidence="7 8" id="KW-0460">Magnesium</keyword>
<dbReference type="HAMAP" id="MF_00157">
    <property type="entry name" value="RNase_T"/>
    <property type="match status" value="1"/>
</dbReference>
<organism evidence="10 11">
    <name type="scientific">Alcanivorax borkumensis (strain ATCC 700651 / DSM 11573 / NCIMB 13689 / SK2)</name>
    <dbReference type="NCBI Taxonomy" id="393595"/>
    <lineage>
        <taxon>Bacteria</taxon>
        <taxon>Pseudomonadati</taxon>
        <taxon>Pseudomonadota</taxon>
        <taxon>Gammaproteobacteria</taxon>
        <taxon>Oceanospirillales</taxon>
        <taxon>Alcanivoracaceae</taxon>
        <taxon>Alcanivorax</taxon>
    </lineage>
</organism>
<comment type="subunit">
    <text evidence="1 8">Homodimer.</text>
</comment>
<dbReference type="KEGG" id="abo:ABO_0724"/>
<evidence type="ECO:0000256" key="4">
    <source>
        <dbReference type="ARBA" id="ARBA00022723"/>
    </source>
</evidence>
<proteinExistence type="inferred from homology"/>
<feature type="site" description="Important for substrate binding and specificity" evidence="8">
    <location>
        <position position="150"/>
    </location>
</feature>
<dbReference type="PANTHER" id="PTHR30231:SF2">
    <property type="entry name" value="RIBONUCLEASE T"/>
    <property type="match status" value="1"/>
</dbReference>
<keyword evidence="5 8" id="KW-0378">Hydrolase</keyword>
<dbReference type="SMART" id="SM00479">
    <property type="entry name" value="EXOIII"/>
    <property type="match status" value="1"/>
</dbReference>
<feature type="domain" description="Exonuclease" evidence="9">
    <location>
        <begin position="22"/>
        <end position="207"/>
    </location>
</feature>
<dbReference type="EMBL" id="AM286690">
    <property type="protein sequence ID" value="CAL16172.1"/>
    <property type="molecule type" value="Genomic_DNA"/>
</dbReference>
<comment type="function">
    <text evidence="8">Trims short 3' overhangs of a variety of RNA species, leaving a one or two nucleotide 3' overhang. Responsible for the end-turnover of tRNA: specifically removes the terminal AMP residue from uncharged tRNA (tRNA-C-C-A). Also appears to be involved in tRNA biosynthesis.</text>
</comment>
<dbReference type="eggNOG" id="COG0847">
    <property type="taxonomic scope" value="Bacteria"/>
</dbReference>
<dbReference type="GO" id="GO:0008033">
    <property type="term" value="P:tRNA processing"/>
    <property type="evidence" value="ECO:0007669"/>
    <property type="project" value="UniProtKB-KW"/>
</dbReference>
<comment type="cofactor">
    <cofactor evidence="8">
        <name>Mg(2+)</name>
        <dbReference type="ChEBI" id="CHEBI:18420"/>
    </cofactor>
    <text evidence="8">Binds two Mg(2+) per subunit. The active form of the enzyme binds two Mg(2+) ions in its active site. The first Mg(2+) forms only one salt bridge with the protein.</text>
</comment>
<evidence type="ECO:0000256" key="2">
    <source>
        <dbReference type="ARBA" id="ARBA00022694"/>
    </source>
</evidence>
<dbReference type="Proteomes" id="UP000008871">
    <property type="component" value="Chromosome"/>
</dbReference>
<feature type="binding site" evidence="8">
    <location>
        <position position="27"/>
    </location>
    <ligand>
        <name>Mg(2+)</name>
        <dbReference type="ChEBI" id="CHEBI:18420"/>
        <label>1</label>
        <note>catalytic</note>
    </ligand>
</feature>
<dbReference type="EC" id="3.1.13.-" evidence="8"/>
<evidence type="ECO:0000256" key="8">
    <source>
        <dbReference type="HAMAP-Rule" id="MF_00157"/>
    </source>
</evidence>
<reference evidence="10 11" key="1">
    <citation type="journal article" date="2006" name="Nat. Biotechnol.">
        <title>Genome sequence of the ubiquitous hydrocarbon-degrading marine bacterium Alcanivorax borkumensis.</title>
        <authorList>
            <person name="Schneiker S."/>
            <person name="Martins dos Santos V.A.P."/>
            <person name="Bartels D."/>
            <person name="Bekel T."/>
            <person name="Brecht M."/>
            <person name="Buhrmester J."/>
            <person name="Chernikova T.N."/>
            <person name="Denaro R."/>
            <person name="Ferrer M."/>
            <person name="Gertler C."/>
            <person name="Goesmann A."/>
            <person name="Golyshina O.V."/>
            <person name="Kaminski F."/>
            <person name="Khachane A.N."/>
            <person name="Lang S."/>
            <person name="Linke B."/>
            <person name="McHardy A.C."/>
            <person name="Meyer F."/>
            <person name="Nechitaylo T."/>
            <person name="Puehler A."/>
            <person name="Regenhardt D."/>
            <person name="Rupp O."/>
            <person name="Sabirova J.S."/>
            <person name="Selbitschka W."/>
            <person name="Yakimov M.M."/>
            <person name="Timmis K.N."/>
            <person name="Vorhoelter F.-J."/>
            <person name="Weidner S."/>
            <person name="Kaiser O."/>
            <person name="Golyshin P.N."/>
        </authorList>
    </citation>
    <scope>NUCLEOTIDE SEQUENCE [LARGE SCALE GENOMIC DNA]</scope>
    <source>
        <strain evidence="11">ATCC 700651 / DSM 11573 / NCIMB 13689 / SK2</strain>
    </source>
</reference>
<feature type="binding site" evidence="8">
    <location>
        <position position="190"/>
    </location>
    <ligand>
        <name>Mg(2+)</name>
        <dbReference type="ChEBI" id="CHEBI:18420"/>
        <label>2</label>
        <note>catalytic</note>
    </ligand>
</feature>
<dbReference type="OrthoDB" id="9778264at2"/>
<feature type="binding site" evidence="8">
    <location>
        <position position="185"/>
    </location>
    <ligand>
        <name>Mg(2+)</name>
        <dbReference type="ChEBI" id="CHEBI:18420"/>
        <label>2</label>
        <note>catalytic</note>
    </ligand>
</feature>
<dbReference type="PANTHER" id="PTHR30231">
    <property type="entry name" value="DNA POLYMERASE III SUBUNIT EPSILON"/>
    <property type="match status" value="1"/>
</dbReference>
<protein>
    <recommendedName>
        <fullName evidence="8">Ribonuclease T</fullName>
        <ecNumber evidence="8">3.1.13.-</ecNumber>
    </recommendedName>
    <alternativeName>
        <fullName evidence="8">Exoribonuclease T</fullName>
        <shortName evidence="8">RNase T</shortName>
    </alternativeName>
</protein>
<keyword evidence="11" id="KW-1185">Reference proteome</keyword>
<dbReference type="InterPro" id="IPR005987">
    <property type="entry name" value="RNase_T"/>
</dbReference>
<evidence type="ECO:0000313" key="10">
    <source>
        <dbReference type="EMBL" id="CAL16172.1"/>
    </source>
</evidence>
<evidence type="ECO:0000256" key="1">
    <source>
        <dbReference type="ARBA" id="ARBA00011738"/>
    </source>
</evidence>
<comment type="similarity">
    <text evidence="8">Belongs to the RNase T family.</text>
</comment>
<accession>Q0VRM6</accession>
<feature type="site" description="Important for substrate binding and specificity" evidence="8">
    <location>
        <position position="33"/>
    </location>
</feature>
<feature type="site" description="Important for substrate binding and specificity" evidence="8">
    <location>
        <position position="81"/>
    </location>
</feature>
<gene>
    <name evidence="8 10" type="primary">rnt</name>
    <name evidence="10" type="ordered locus">ABO_0724</name>
</gene>
<dbReference type="GO" id="GO:0005829">
    <property type="term" value="C:cytosol"/>
    <property type="evidence" value="ECO:0007669"/>
    <property type="project" value="TreeGrafter"/>
</dbReference>
<keyword evidence="3 8" id="KW-0540">Nuclease</keyword>
<evidence type="ECO:0000256" key="3">
    <source>
        <dbReference type="ARBA" id="ARBA00022722"/>
    </source>
</evidence>
<dbReference type="GO" id="GO:0008408">
    <property type="term" value="F:3'-5' exonuclease activity"/>
    <property type="evidence" value="ECO:0007669"/>
    <property type="project" value="TreeGrafter"/>
</dbReference>
<evidence type="ECO:0000256" key="6">
    <source>
        <dbReference type="ARBA" id="ARBA00022839"/>
    </source>
</evidence>
<dbReference type="InterPro" id="IPR036397">
    <property type="entry name" value="RNaseH_sf"/>
</dbReference>
<name>Q0VRM6_ALCBS</name>
<dbReference type="FunFam" id="3.30.420.10:FF:000009">
    <property type="entry name" value="Ribonuclease T"/>
    <property type="match status" value="1"/>
</dbReference>
<dbReference type="Pfam" id="PF00929">
    <property type="entry name" value="RNase_T"/>
    <property type="match status" value="1"/>
</dbReference>
<keyword evidence="4 8" id="KW-0479">Metal-binding</keyword>
<dbReference type="GO" id="GO:0016896">
    <property type="term" value="F:RNA exonuclease activity, producing 5'-phosphomonoesters"/>
    <property type="evidence" value="ECO:0007669"/>
    <property type="project" value="UniProtKB-UniRule"/>
</dbReference>
<evidence type="ECO:0000313" key="11">
    <source>
        <dbReference type="Proteomes" id="UP000008871"/>
    </source>
</evidence>
<feature type="site" description="Important for substrate binding and specificity" evidence="8">
    <location>
        <position position="128"/>
    </location>
</feature>
<dbReference type="GO" id="GO:0003676">
    <property type="term" value="F:nucleic acid binding"/>
    <property type="evidence" value="ECO:0007669"/>
    <property type="project" value="InterPro"/>
</dbReference>
<dbReference type="InterPro" id="IPR012337">
    <property type="entry name" value="RNaseH-like_sf"/>
</dbReference>